<dbReference type="PROSITE" id="PS50879">
    <property type="entry name" value="RNASE_H_1"/>
    <property type="match status" value="1"/>
</dbReference>
<feature type="domain" description="RNase H type-1" evidence="9">
    <location>
        <begin position="102"/>
        <end position="253"/>
    </location>
</feature>
<feature type="compositionally biased region" description="Acidic residues" evidence="8">
    <location>
        <begin position="40"/>
        <end position="60"/>
    </location>
</feature>
<feature type="region of interest" description="Disordered" evidence="8">
    <location>
        <begin position="40"/>
        <end position="67"/>
    </location>
</feature>
<keyword evidence="6" id="KW-0255">Endonuclease</keyword>
<dbReference type="AlphaFoldDB" id="A0AB74CHY8"/>
<evidence type="ECO:0000256" key="3">
    <source>
        <dbReference type="ARBA" id="ARBA00012180"/>
    </source>
</evidence>
<name>A0AB74CHY8_ASPFL</name>
<dbReference type="GO" id="GO:0043137">
    <property type="term" value="P:DNA replication, removal of RNA primer"/>
    <property type="evidence" value="ECO:0007669"/>
    <property type="project" value="TreeGrafter"/>
</dbReference>
<dbReference type="CDD" id="cd13934">
    <property type="entry name" value="RNase_H_Dikarya_like"/>
    <property type="match status" value="1"/>
</dbReference>
<evidence type="ECO:0000313" key="11">
    <source>
        <dbReference type="Proteomes" id="UP000275480"/>
    </source>
</evidence>
<evidence type="ECO:0000256" key="7">
    <source>
        <dbReference type="ARBA" id="ARBA00022801"/>
    </source>
</evidence>
<dbReference type="GO" id="GO:0046872">
    <property type="term" value="F:metal ion binding"/>
    <property type="evidence" value="ECO:0007669"/>
    <property type="project" value="UniProtKB-KW"/>
</dbReference>
<keyword evidence="5" id="KW-0479">Metal-binding</keyword>
<reference evidence="10 11" key="1">
    <citation type="submission" date="2018-07" db="EMBL/GenBank/DDBJ databases">
        <title>Identification of spontaneous genetic mutation associated with occurrence of a yellow conidial color mutant of Aspergillus flavus.</title>
        <authorList>
            <person name="Chang P.-K."/>
            <person name="Mack B.M."/>
            <person name="Scharfenstein L."/>
            <person name="Gilbert M.K."/>
        </authorList>
    </citation>
    <scope>NUCLEOTIDE SEQUENCE [LARGE SCALE GENOMIC DNA]</scope>
    <source>
        <strain evidence="10 11">CA14</strain>
    </source>
</reference>
<proteinExistence type="inferred from homology"/>
<dbReference type="SUPFAM" id="SSF53098">
    <property type="entry name" value="Ribonuclease H-like"/>
    <property type="match status" value="1"/>
</dbReference>
<dbReference type="GO" id="GO:0004523">
    <property type="term" value="F:RNA-DNA hybrid ribonuclease activity"/>
    <property type="evidence" value="ECO:0007669"/>
    <property type="project" value="UniProtKB-EC"/>
</dbReference>
<dbReference type="PANTHER" id="PTHR10642">
    <property type="entry name" value="RIBONUCLEASE H1"/>
    <property type="match status" value="1"/>
</dbReference>
<dbReference type="EMBL" id="QQZZ01000034">
    <property type="protein sequence ID" value="RMZ46268.1"/>
    <property type="molecule type" value="Genomic_DNA"/>
</dbReference>
<dbReference type="InterPro" id="IPR012337">
    <property type="entry name" value="RNaseH-like_sf"/>
</dbReference>
<dbReference type="InterPro" id="IPR002156">
    <property type="entry name" value="RNaseH_domain"/>
</dbReference>
<evidence type="ECO:0000256" key="2">
    <source>
        <dbReference type="ARBA" id="ARBA00005300"/>
    </source>
</evidence>
<organism evidence="10 11">
    <name type="scientific">Aspergillus flavus</name>
    <dbReference type="NCBI Taxonomy" id="5059"/>
    <lineage>
        <taxon>Eukaryota</taxon>
        <taxon>Fungi</taxon>
        <taxon>Dikarya</taxon>
        <taxon>Ascomycota</taxon>
        <taxon>Pezizomycotina</taxon>
        <taxon>Eurotiomycetes</taxon>
        <taxon>Eurotiomycetidae</taxon>
        <taxon>Eurotiales</taxon>
        <taxon>Aspergillaceae</taxon>
        <taxon>Aspergillus</taxon>
        <taxon>Aspergillus subgen. Circumdati</taxon>
    </lineage>
</organism>
<protein>
    <recommendedName>
        <fullName evidence="3">ribonuclease H</fullName>
        <ecNumber evidence="3">3.1.26.4</ecNumber>
    </recommendedName>
</protein>
<comment type="catalytic activity">
    <reaction evidence="1">
        <text>Endonucleolytic cleavage to 5'-phosphomonoester.</text>
        <dbReference type="EC" id="3.1.26.4"/>
    </reaction>
</comment>
<dbReference type="Gene3D" id="3.30.420.10">
    <property type="entry name" value="Ribonuclease H-like superfamily/Ribonuclease H"/>
    <property type="match status" value="1"/>
</dbReference>
<accession>A0AB74CHY8</accession>
<evidence type="ECO:0000256" key="5">
    <source>
        <dbReference type="ARBA" id="ARBA00022723"/>
    </source>
</evidence>
<evidence type="ECO:0000256" key="1">
    <source>
        <dbReference type="ARBA" id="ARBA00000077"/>
    </source>
</evidence>
<evidence type="ECO:0000256" key="8">
    <source>
        <dbReference type="SAM" id="MobiDB-lite"/>
    </source>
</evidence>
<dbReference type="GO" id="GO:0003676">
    <property type="term" value="F:nucleic acid binding"/>
    <property type="evidence" value="ECO:0007669"/>
    <property type="project" value="InterPro"/>
</dbReference>
<sequence>MPFRPDSPVELPNGRLVCGSHHLVVCPFCTVDYSFMEEISDEDQEASEDSQDSQDEDMSDEERTFDDMTRLRVGTGRVIPTNSTLEAPGILPSHCSHLESALTPPHTYPDNGGANPKAGCGIVFKPDDAGHLPFPLENEGPTGEAHPQTSNRAELCAVIAALRFRFWTGEGFNSLVIATDSEYVVEGVTSWVRGWIRRGWKTSMGAAVKNRDLWECLLGEMEKWDDNGMQVKFWRTPRDWNTDADCHARHAASEDTRGGFRDIKGILV</sequence>
<dbReference type="InterPro" id="IPR036397">
    <property type="entry name" value="RNaseH_sf"/>
</dbReference>
<gene>
    <name evidence="10" type="ORF">CA14_008332</name>
</gene>
<dbReference type="InterPro" id="IPR050092">
    <property type="entry name" value="RNase_H"/>
</dbReference>
<dbReference type="Pfam" id="PF00075">
    <property type="entry name" value="RNase_H"/>
    <property type="match status" value="1"/>
</dbReference>
<evidence type="ECO:0000256" key="4">
    <source>
        <dbReference type="ARBA" id="ARBA00022722"/>
    </source>
</evidence>
<dbReference type="EC" id="3.1.26.4" evidence="3"/>
<keyword evidence="4" id="KW-0540">Nuclease</keyword>
<evidence type="ECO:0000259" key="9">
    <source>
        <dbReference type="PROSITE" id="PS50879"/>
    </source>
</evidence>
<keyword evidence="7" id="KW-0378">Hydrolase</keyword>
<comment type="similarity">
    <text evidence="2">Belongs to the RNase H family.</text>
</comment>
<evidence type="ECO:0000256" key="6">
    <source>
        <dbReference type="ARBA" id="ARBA00022759"/>
    </source>
</evidence>
<dbReference type="PANTHER" id="PTHR10642:SF26">
    <property type="entry name" value="RIBONUCLEASE H1"/>
    <property type="match status" value="1"/>
</dbReference>
<dbReference type="Proteomes" id="UP000275480">
    <property type="component" value="Unassembled WGS sequence"/>
</dbReference>
<evidence type="ECO:0000313" key="10">
    <source>
        <dbReference type="EMBL" id="RMZ46268.1"/>
    </source>
</evidence>
<comment type="caution">
    <text evidence="10">The sequence shown here is derived from an EMBL/GenBank/DDBJ whole genome shotgun (WGS) entry which is preliminary data.</text>
</comment>